<evidence type="ECO:0000256" key="1">
    <source>
        <dbReference type="ARBA" id="ARBA00000274"/>
    </source>
</evidence>
<dbReference type="GO" id="GO:0008714">
    <property type="term" value="F:AMP nucleosidase activity"/>
    <property type="evidence" value="ECO:0007669"/>
    <property type="project" value="UniProtKB-EC"/>
</dbReference>
<keyword evidence="3" id="KW-0378">Hydrolase</keyword>
<name>A0A2Z5FXB6_9BACT</name>
<dbReference type="GO" id="GO:0009691">
    <property type="term" value="P:cytokinin biosynthetic process"/>
    <property type="evidence" value="ECO:0007669"/>
    <property type="project" value="UniProtKB-UniRule"/>
</dbReference>
<comment type="catalytic activity">
    <reaction evidence="1">
        <text>AMP + H2O = D-ribose 5-phosphate + adenine</text>
        <dbReference type="Rhea" id="RHEA:20129"/>
        <dbReference type="ChEBI" id="CHEBI:15377"/>
        <dbReference type="ChEBI" id="CHEBI:16708"/>
        <dbReference type="ChEBI" id="CHEBI:78346"/>
        <dbReference type="ChEBI" id="CHEBI:456215"/>
        <dbReference type="EC" id="3.2.2.4"/>
    </reaction>
</comment>
<dbReference type="GO" id="GO:0005829">
    <property type="term" value="C:cytosol"/>
    <property type="evidence" value="ECO:0007669"/>
    <property type="project" value="TreeGrafter"/>
</dbReference>
<evidence type="ECO:0000313" key="4">
    <source>
        <dbReference type="EMBL" id="AXC11036.1"/>
    </source>
</evidence>
<comment type="similarity">
    <text evidence="2 3">Belongs to the LOG family.</text>
</comment>
<dbReference type="PANTHER" id="PTHR31223">
    <property type="entry name" value="LOG FAMILY PROTEIN YJL055W"/>
    <property type="match status" value="1"/>
</dbReference>
<reference evidence="4 5" key="1">
    <citation type="journal article" date="2018" name="Front. Microbiol.">
        <title>Hydrolytic Capabilities as a Key to Environmental Success: Chitinolytic and Cellulolytic Acidobacteria From Acidic Sub-arctic Soils and Boreal Peatlands.</title>
        <authorList>
            <person name="Belova S.E."/>
            <person name="Ravin N.V."/>
            <person name="Pankratov T.A."/>
            <person name="Rakitin A.L."/>
            <person name="Ivanova A.A."/>
            <person name="Beletsky A.V."/>
            <person name="Mardanov A.V."/>
            <person name="Sinninghe Damste J.S."/>
            <person name="Dedysh S.N."/>
        </authorList>
    </citation>
    <scope>NUCLEOTIDE SEQUENCE [LARGE SCALE GENOMIC DNA]</scope>
    <source>
        <strain evidence="4 5">SBC82</strain>
    </source>
</reference>
<gene>
    <name evidence="4" type="ORF">ACPOL_1692</name>
</gene>
<dbReference type="PANTHER" id="PTHR31223:SF70">
    <property type="entry name" value="LOG FAMILY PROTEIN YJL055W"/>
    <property type="match status" value="1"/>
</dbReference>
<organism evidence="4 5">
    <name type="scientific">Acidisarcina polymorpha</name>
    <dbReference type="NCBI Taxonomy" id="2211140"/>
    <lineage>
        <taxon>Bacteria</taxon>
        <taxon>Pseudomonadati</taxon>
        <taxon>Acidobacteriota</taxon>
        <taxon>Terriglobia</taxon>
        <taxon>Terriglobales</taxon>
        <taxon>Acidobacteriaceae</taxon>
        <taxon>Acidisarcina</taxon>
    </lineage>
</organism>
<dbReference type="NCBIfam" id="TIGR00730">
    <property type="entry name" value="Rossman fold protein, TIGR00730 family"/>
    <property type="match status" value="1"/>
</dbReference>
<keyword evidence="3" id="KW-0203">Cytokinin biosynthesis</keyword>
<dbReference type="Gene3D" id="3.40.50.450">
    <property type="match status" value="1"/>
</dbReference>
<evidence type="ECO:0000313" key="5">
    <source>
        <dbReference type="Proteomes" id="UP000253606"/>
    </source>
</evidence>
<sequence>MYEQAAQTVGRLLCERNIELVYGGGNVGLMGVVADACLEGGGRVTGVMPQALFEKEIAHSGLTELRIVGSMHERKSVMADLSSAFIALPGGYGTWEEFCEVLTWSQLGIQRKACALLNVNGYYDPLLALADKAVSEGFLRHVHRDLLLFDDDPVRLLDRLSSYAVPFVDKWLGRRSR</sequence>
<proteinExistence type="inferred from homology"/>
<dbReference type="KEGG" id="abas:ACPOL_1692"/>
<dbReference type="InterPro" id="IPR031100">
    <property type="entry name" value="LOG_fam"/>
</dbReference>
<keyword evidence="5" id="KW-1185">Reference proteome</keyword>
<dbReference type="InterPro" id="IPR005269">
    <property type="entry name" value="LOG"/>
</dbReference>
<accession>A0A2Z5FXB6</accession>
<dbReference type="SUPFAM" id="SSF102405">
    <property type="entry name" value="MCP/YpsA-like"/>
    <property type="match status" value="1"/>
</dbReference>
<evidence type="ECO:0000256" key="3">
    <source>
        <dbReference type="RuleBase" id="RU363015"/>
    </source>
</evidence>
<dbReference type="EMBL" id="CP030840">
    <property type="protein sequence ID" value="AXC11036.1"/>
    <property type="molecule type" value="Genomic_DNA"/>
</dbReference>
<evidence type="ECO:0000256" key="2">
    <source>
        <dbReference type="ARBA" id="ARBA00006763"/>
    </source>
</evidence>
<dbReference type="EC" id="3.2.2.n1" evidence="3"/>
<dbReference type="AlphaFoldDB" id="A0A2Z5FXB6"/>
<dbReference type="Proteomes" id="UP000253606">
    <property type="component" value="Chromosome"/>
</dbReference>
<protein>
    <recommendedName>
        <fullName evidence="3">Cytokinin riboside 5'-monophosphate phosphoribohydrolase</fullName>
        <ecNumber evidence="3">3.2.2.n1</ecNumber>
    </recommendedName>
</protein>
<dbReference type="Pfam" id="PF03641">
    <property type="entry name" value="Lysine_decarbox"/>
    <property type="match status" value="1"/>
</dbReference>